<dbReference type="GO" id="GO:0006376">
    <property type="term" value="P:mRNA splice site recognition"/>
    <property type="evidence" value="ECO:0007669"/>
    <property type="project" value="EnsemblFungi"/>
</dbReference>
<evidence type="ECO:0000313" key="7">
    <source>
        <dbReference type="Proteomes" id="UP000054304"/>
    </source>
</evidence>
<accession>A0A0C7MXA6</accession>
<dbReference type="SUPFAM" id="SSF54928">
    <property type="entry name" value="RNA-binding domain, RBD"/>
    <property type="match status" value="2"/>
</dbReference>
<dbReference type="RefSeq" id="XP_022628575.1">
    <property type="nucleotide sequence ID" value="XM_022772230.1"/>
</dbReference>
<dbReference type="GO" id="GO:0000243">
    <property type="term" value="C:commitment complex"/>
    <property type="evidence" value="ECO:0007669"/>
    <property type="project" value="EnsemblFungi"/>
</dbReference>
<feature type="compositionally biased region" description="Low complexity" evidence="4">
    <location>
        <begin position="228"/>
        <end position="247"/>
    </location>
</feature>
<feature type="compositionally biased region" description="Polar residues" evidence="4">
    <location>
        <begin position="27"/>
        <end position="36"/>
    </location>
</feature>
<proteinExistence type="predicted"/>
<dbReference type="GO" id="GO:0003729">
    <property type="term" value="F:mRNA binding"/>
    <property type="evidence" value="ECO:0007669"/>
    <property type="project" value="EnsemblFungi"/>
</dbReference>
<sequence>MSFNSSSGSLNYNNNFKKDYPRRVPAQHTQHPQEQMSSSSSSSRPNSLYMGDLDPSWDENAIRKIWASLGEPNVQVKMIRNFGSFGNSSGYCFVEFASHSNASHALQKDGLLIPNTGNKVLKLNWATFATTPGAEHSIFVGDLAPNVAEAQLFELFISRYASTLNAKIVFDQMTGVSKGYGFVKFGQESEQQRALMEMQGTFLNGRAIRVSTTSKNKNKFLQPQIQQTQHVPPQQQVQQSYSHQFQSASSGNQQSATAQSQFIYPVQQQPAVTQYTDPHNTTVFIGGLSALVTEEELRAYFQPFGSIVYVKIPVGKGCGFVQYVDRLSAETAISRMQGFPISNSRIRLSWGRSAKQAVLMQQAFSSSQPSQQLPSVSSNYPYEGQPAMPTAYGYSSTWDSLNGSYMPFSLSSVNSVAEANAPSSTSLLGGLSSLSYYGEPTESPAASSAFSYSPAHFNPQSVNSANSQDVRPSNDLLPYEISSNPQFLVQGNDIYVKGKSETISRLEKGSNGYIFA</sequence>
<name>A0A0C7MXA6_9SACH</name>
<evidence type="ECO:0000256" key="4">
    <source>
        <dbReference type="SAM" id="MobiDB-lite"/>
    </source>
</evidence>
<dbReference type="AlphaFoldDB" id="A0A0C7MXA6"/>
<dbReference type="GeneID" id="34685817"/>
<dbReference type="EMBL" id="LN736364">
    <property type="protein sequence ID" value="CEP62349.1"/>
    <property type="molecule type" value="Genomic_DNA"/>
</dbReference>
<dbReference type="STRING" id="1245769.A0A0C7MXA6"/>
<dbReference type="Gene3D" id="3.30.70.330">
    <property type="match status" value="3"/>
</dbReference>
<dbReference type="PANTHER" id="PTHR47640">
    <property type="entry name" value="TRNA SELENOCYSTEINE 1-ASSOCIATED PROTEIN 1-RELATED-RELATED"/>
    <property type="match status" value="1"/>
</dbReference>
<keyword evidence="2 3" id="KW-0694">RNA-binding</keyword>
<dbReference type="CDD" id="cd12346">
    <property type="entry name" value="RRM3_NGR1_NAM8_like"/>
    <property type="match status" value="1"/>
</dbReference>
<dbReference type="InterPro" id="IPR035979">
    <property type="entry name" value="RBD_domain_sf"/>
</dbReference>
<dbReference type="GO" id="GO:0005829">
    <property type="term" value="C:cytosol"/>
    <property type="evidence" value="ECO:0007669"/>
    <property type="project" value="TreeGrafter"/>
</dbReference>
<feature type="compositionally biased region" description="Low complexity" evidence="4">
    <location>
        <begin position="1"/>
        <end position="15"/>
    </location>
</feature>
<feature type="domain" description="RRM" evidence="5">
    <location>
        <begin position="46"/>
        <end position="128"/>
    </location>
</feature>
<keyword evidence="1" id="KW-0677">Repeat</keyword>
<dbReference type="CDD" id="cd12345">
    <property type="entry name" value="RRM2_SECp43_like"/>
    <property type="match status" value="1"/>
</dbReference>
<evidence type="ECO:0000259" key="5">
    <source>
        <dbReference type="PROSITE" id="PS50102"/>
    </source>
</evidence>
<protein>
    <submittedName>
        <fullName evidence="6">LALA0S05e03664g1_1</fullName>
    </submittedName>
</protein>
<dbReference type="GO" id="GO:0005685">
    <property type="term" value="C:U1 snRNP"/>
    <property type="evidence" value="ECO:0007669"/>
    <property type="project" value="EnsemblFungi"/>
</dbReference>
<feature type="region of interest" description="Disordered" evidence="4">
    <location>
        <begin position="228"/>
        <end position="250"/>
    </location>
</feature>
<dbReference type="PROSITE" id="PS50102">
    <property type="entry name" value="RRM"/>
    <property type="match status" value="3"/>
</dbReference>
<evidence type="ECO:0000256" key="2">
    <source>
        <dbReference type="ARBA" id="ARBA00022884"/>
    </source>
</evidence>
<feature type="region of interest" description="Disordered" evidence="4">
    <location>
        <begin position="1"/>
        <end position="20"/>
    </location>
</feature>
<dbReference type="CDD" id="cd12611">
    <property type="entry name" value="RRM1_NGR1_NAM8_like"/>
    <property type="match status" value="1"/>
</dbReference>
<dbReference type="PANTHER" id="PTHR47640:SF10">
    <property type="entry name" value="TRNA SELENOCYSTEINE 1-ASSOCIATED PROTEIN 1-RELATED"/>
    <property type="match status" value="1"/>
</dbReference>
<dbReference type="SMART" id="SM00360">
    <property type="entry name" value="RRM"/>
    <property type="match status" value="3"/>
</dbReference>
<dbReference type="GO" id="GO:0048026">
    <property type="term" value="P:positive regulation of mRNA splicing, via spliceosome"/>
    <property type="evidence" value="ECO:0007669"/>
    <property type="project" value="EnsemblFungi"/>
</dbReference>
<evidence type="ECO:0000256" key="3">
    <source>
        <dbReference type="PROSITE-ProRule" id="PRU00176"/>
    </source>
</evidence>
<organism evidence="6 7">
    <name type="scientific">Lachancea lanzarotensis</name>
    <dbReference type="NCBI Taxonomy" id="1245769"/>
    <lineage>
        <taxon>Eukaryota</taxon>
        <taxon>Fungi</taxon>
        <taxon>Dikarya</taxon>
        <taxon>Ascomycota</taxon>
        <taxon>Saccharomycotina</taxon>
        <taxon>Saccharomycetes</taxon>
        <taxon>Saccharomycetales</taxon>
        <taxon>Saccharomycetaceae</taxon>
        <taxon>Lachancea</taxon>
    </lineage>
</organism>
<gene>
    <name evidence="6" type="ORF">LALA0_S05e03664g</name>
</gene>
<keyword evidence="7" id="KW-1185">Reference proteome</keyword>
<dbReference type="OrthoDB" id="446113at2759"/>
<feature type="domain" description="RRM" evidence="5">
    <location>
        <begin position="281"/>
        <end position="353"/>
    </location>
</feature>
<dbReference type="GO" id="GO:0071004">
    <property type="term" value="C:U2-type prespliceosome"/>
    <property type="evidence" value="ECO:0007669"/>
    <property type="project" value="EnsemblFungi"/>
</dbReference>
<dbReference type="InterPro" id="IPR050825">
    <property type="entry name" value="RBM42_RBP45_47-like"/>
</dbReference>
<dbReference type="InterPro" id="IPR000504">
    <property type="entry name" value="RRM_dom"/>
</dbReference>
<feature type="domain" description="RRM" evidence="5">
    <location>
        <begin position="136"/>
        <end position="215"/>
    </location>
</feature>
<evidence type="ECO:0000313" key="6">
    <source>
        <dbReference type="EMBL" id="CEP62349.1"/>
    </source>
</evidence>
<feature type="region of interest" description="Disordered" evidence="4">
    <location>
        <begin position="25"/>
        <end position="50"/>
    </location>
</feature>
<dbReference type="FunFam" id="3.30.70.330:FF:000065">
    <property type="entry name" value="mRNA binding post-transcriptional regulator"/>
    <property type="match status" value="1"/>
</dbReference>
<dbReference type="HOGENOM" id="CLU_016304_7_0_1"/>
<dbReference type="InterPro" id="IPR012677">
    <property type="entry name" value="Nucleotide-bd_a/b_plait_sf"/>
</dbReference>
<evidence type="ECO:0000256" key="1">
    <source>
        <dbReference type="ARBA" id="ARBA00022737"/>
    </source>
</evidence>
<reference evidence="6 7" key="1">
    <citation type="submission" date="2014-12" db="EMBL/GenBank/DDBJ databases">
        <authorList>
            <person name="Neuveglise Cecile"/>
        </authorList>
    </citation>
    <scope>NUCLEOTIDE SEQUENCE [LARGE SCALE GENOMIC DNA]</scope>
    <source>
        <strain evidence="6 7">CBS 12615</strain>
    </source>
</reference>
<dbReference type="Proteomes" id="UP000054304">
    <property type="component" value="Unassembled WGS sequence"/>
</dbReference>
<dbReference type="Pfam" id="PF00076">
    <property type="entry name" value="RRM_1"/>
    <property type="match status" value="3"/>
</dbReference>